<evidence type="ECO:0000313" key="3">
    <source>
        <dbReference type="Proteomes" id="UP000585614"/>
    </source>
</evidence>
<comment type="caution">
    <text evidence="2">The sequence shown here is derived from an EMBL/GenBank/DDBJ whole genome shotgun (WGS) entry which is preliminary data.</text>
</comment>
<dbReference type="Proteomes" id="UP000585614">
    <property type="component" value="Unassembled WGS sequence"/>
</dbReference>
<protein>
    <submittedName>
        <fullName evidence="2">Uncharacterized protein</fullName>
    </submittedName>
</protein>
<evidence type="ECO:0000313" key="2">
    <source>
        <dbReference type="EMBL" id="KAF6321313.1"/>
    </source>
</evidence>
<dbReference type="AlphaFoldDB" id="A0A7J7V847"/>
<proteinExistence type="predicted"/>
<gene>
    <name evidence="2" type="ORF">mRhiFer1_008441</name>
</gene>
<feature type="compositionally biased region" description="Basic and acidic residues" evidence="1">
    <location>
        <begin position="1"/>
        <end position="26"/>
    </location>
</feature>
<dbReference type="EMBL" id="JACAGC010000014">
    <property type="protein sequence ID" value="KAF6321313.1"/>
    <property type="molecule type" value="Genomic_DNA"/>
</dbReference>
<feature type="region of interest" description="Disordered" evidence="1">
    <location>
        <begin position="42"/>
        <end position="146"/>
    </location>
</feature>
<reference evidence="2 3" key="1">
    <citation type="journal article" date="2020" name="Nature">
        <title>Six reference-quality genomes reveal evolution of bat adaptations.</title>
        <authorList>
            <person name="Jebb D."/>
            <person name="Huang Z."/>
            <person name="Pippel M."/>
            <person name="Hughes G.M."/>
            <person name="Lavrichenko K."/>
            <person name="Devanna P."/>
            <person name="Winkler S."/>
            <person name="Jermiin L.S."/>
            <person name="Skirmuntt E.C."/>
            <person name="Katzourakis A."/>
            <person name="Burkitt-Gray L."/>
            <person name="Ray D.A."/>
            <person name="Sullivan K.A.M."/>
            <person name="Roscito J.G."/>
            <person name="Kirilenko B.M."/>
            <person name="Davalos L.M."/>
            <person name="Corthals A.P."/>
            <person name="Power M.L."/>
            <person name="Jones G."/>
            <person name="Ransome R.D."/>
            <person name="Dechmann D.K.N."/>
            <person name="Locatelli A.G."/>
            <person name="Puechmaille S.J."/>
            <person name="Fedrigo O."/>
            <person name="Jarvis E.D."/>
            <person name="Hiller M."/>
            <person name="Vernes S.C."/>
            <person name="Myers E.W."/>
            <person name="Teeling E.C."/>
        </authorList>
    </citation>
    <scope>NUCLEOTIDE SEQUENCE [LARGE SCALE GENOMIC DNA]</scope>
    <source>
        <strain evidence="2">MRhiFer1</strain>
        <tissue evidence="2">Lung</tissue>
    </source>
</reference>
<evidence type="ECO:0000256" key="1">
    <source>
        <dbReference type="SAM" id="MobiDB-lite"/>
    </source>
</evidence>
<sequence>MSVPGREKASGGGGRERGQEQQDKKPVKVAQLLEEPDHFLSPASLFSAPLGSPSTKPPPRYTLVLCPLRRSRSNGLRTAVPHHTPRLAVQPTLRARRQKESAAPSAPRSFRRLPAPPAPQPLDCGRRKPLHERAPEQARPRTGPAAAQILATSAGVDVLSLQLLQWPAPR</sequence>
<feature type="region of interest" description="Disordered" evidence="1">
    <location>
        <begin position="1"/>
        <end position="29"/>
    </location>
</feature>
<name>A0A7J7V847_RHIFE</name>
<accession>A0A7J7V847</accession>
<organism evidence="2 3">
    <name type="scientific">Rhinolophus ferrumequinum</name>
    <name type="common">Greater horseshoe bat</name>
    <dbReference type="NCBI Taxonomy" id="59479"/>
    <lineage>
        <taxon>Eukaryota</taxon>
        <taxon>Metazoa</taxon>
        <taxon>Chordata</taxon>
        <taxon>Craniata</taxon>
        <taxon>Vertebrata</taxon>
        <taxon>Euteleostomi</taxon>
        <taxon>Mammalia</taxon>
        <taxon>Eutheria</taxon>
        <taxon>Laurasiatheria</taxon>
        <taxon>Chiroptera</taxon>
        <taxon>Yinpterochiroptera</taxon>
        <taxon>Rhinolophoidea</taxon>
        <taxon>Rhinolophidae</taxon>
        <taxon>Rhinolophinae</taxon>
        <taxon>Rhinolophus</taxon>
    </lineage>
</organism>